<dbReference type="EMBL" id="CP018025">
    <property type="protein sequence ID" value="APD92050.1"/>
    <property type="molecule type" value="Genomic_DNA"/>
</dbReference>
<geneLocation type="plasmid" evidence="2">
    <name>pamcp48-600</name>
</geneLocation>
<dbReference type="AlphaFoldDB" id="A0AAC9JE52"/>
<name>A0AAC9JE52_9ALTE</name>
<accession>A0AAC9JE52</accession>
<dbReference type="Proteomes" id="UP000182101">
    <property type="component" value="Plasmid pAMCP48-600"/>
</dbReference>
<proteinExistence type="predicted"/>
<evidence type="ECO:0000313" key="1">
    <source>
        <dbReference type="EMBL" id="APD92050.1"/>
    </source>
</evidence>
<gene>
    <name evidence="1" type="ORF">BM524_19205</name>
</gene>
<keyword evidence="1" id="KW-0614">Plasmid</keyword>
<protein>
    <submittedName>
        <fullName evidence="1">Uncharacterized protein</fullName>
    </submittedName>
</protein>
<sequence>MKYNTLDAILSGFFNAVDNATSTHPIEEDVLFTFIRRLLETDFSNKSLANVLPSAFSENWQTSLPRLSDALAHAPNAPVVESVTDQVIAHFDTSFTDYDESIDALRSFIRALCHHKAMTPHSFKEALFTHLDCYEENADVPVFQTTAMAEFADTLKIEHL</sequence>
<organism evidence="1 2">
    <name type="scientific">Alteromonas mediterranea</name>
    <dbReference type="NCBI Taxonomy" id="314275"/>
    <lineage>
        <taxon>Bacteria</taxon>
        <taxon>Pseudomonadati</taxon>
        <taxon>Pseudomonadota</taxon>
        <taxon>Gammaproteobacteria</taxon>
        <taxon>Alteromonadales</taxon>
        <taxon>Alteromonadaceae</taxon>
        <taxon>Alteromonas/Salinimonas group</taxon>
        <taxon>Alteromonas</taxon>
    </lineage>
</organism>
<dbReference type="RefSeq" id="WP_071960660.1">
    <property type="nucleotide sequence ID" value="NZ_CP018025.1"/>
</dbReference>
<evidence type="ECO:0000313" key="2">
    <source>
        <dbReference type="Proteomes" id="UP000182101"/>
    </source>
</evidence>
<reference evidence="1 2" key="1">
    <citation type="submission" date="2016-11" db="EMBL/GenBank/DDBJ databases">
        <title>Networking in microbes: conjugative elements and plasmids in the genus Alteromonas.</title>
        <authorList>
            <person name="Lopez-Perez M."/>
            <person name="Ramon-Marco N."/>
            <person name="Rodriguez-Valera F."/>
        </authorList>
    </citation>
    <scope>NUCLEOTIDE SEQUENCE [LARGE SCALE GENOMIC DNA]</scope>
    <source>
        <strain evidence="1 2">CP48</strain>
        <plasmid evidence="2">pamcp48-600</plasmid>
    </source>
</reference>